<dbReference type="Proteomes" id="UP001221757">
    <property type="component" value="Unassembled WGS sequence"/>
</dbReference>
<evidence type="ECO:0000313" key="2">
    <source>
        <dbReference type="EMBL" id="KAJ7628290.1"/>
    </source>
</evidence>
<accession>A0AAD7BQN2</accession>
<evidence type="ECO:0000256" key="1">
    <source>
        <dbReference type="SAM" id="MobiDB-lite"/>
    </source>
</evidence>
<evidence type="ECO:0000313" key="3">
    <source>
        <dbReference type="Proteomes" id="UP001221757"/>
    </source>
</evidence>
<sequence>MNSSSSSSSSNHIGIGRSTIALSRAITDWPQSNYHPGVMSNQGMEDGTCLLYLLKTKKFMNQVQVLAIQLLRFITHDDASRQIRTWKAQLIIVRHHDEMTVEARSFEAYRLGTKITDLMSQDCDSKKALSEARYDVEGDTLRTTSWTSIYEVKLDPESNPPIPRKWQQNGQRLSQLDPT</sequence>
<reference evidence="2" key="1">
    <citation type="submission" date="2023-03" db="EMBL/GenBank/DDBJ databases">
        <title>Massive genome expansion in bonnet fungi (Mycena s.s.) driven by repeated elements and novel gene families across ecological guilds.</title>
        <authorList>
            <consortium name="Lawrence Berkeley National Laboratory"/>
            <person name="Harder C.B."/>
            <person name="Miyauchi S."/>
            <person name="Viragh M."/>
            <person name="Kuo A."/>
            <person name="Thoen E."/>
            <person name="Andreopoulos B."/>
            <person name="Lu D."/>
            <person name="Skrede I."/>
            <person name="Drula E."/>
            <person name="Henrissat B."/>
            <person name="Morin E."/>
            <person name="Kohler A."/>
            <person name="Barry K."/>
            <person name="LaButti K."/>
            <person name="Morin E."/>
            <person name="Salamov A."/>
            <person name="Lipzen A."/>
            <person name="Mereny Z."/>
            <person name="Hegedus B."/>
            <person name="Baldrian P."/>
            <person name="Stursova M."/>
            <person name="Weitz H."/>
            <person name="Taylor A."/>
            <person name="Grigoriev I.V."/>
            <person name="Nagy L.G."/>
            <person name="Martin F."/>
            <person name="Kauserud H."/>
        </authorList>
    </citation>
    <scope>NUCLEOTIDE SEQUENCE</scope>
    <source>
        <strain evidence="2">CBHHK067</strain>
    </source>
</reference>
<proteinExistence type="predicted"/>
<feature type="compositionally biased region" description="Polar residues" evidence="1">
    <location>
        <begin position="166"/>
        <end position="179"/>
    </location>
</feature>
<comment type="caution">
    <text evidence="2">The sequence shown here is derived from an EMBL/GenBank/DDBJ whole genome shotgun (WGS) entry which is preliminary data.</text>
</comment>
<keyword evidence="3" id="KW-1185">Reference proteome</keyword>
<name>A0AAD7BQN2_MYCRO</name>
<gene>
    <name evidence="2" type="ORF">B0H17DRAFT_1150691</name>
</gene>
<protein>
    <submittedName>
        <fullName evidence="2">Uncharacterized protein</fullName>
    </submittedName>
</protein>
<feature type="region of interest" description="Disordered" evidence="1">
    <location>
        <begin position="156"/>
        <end position="179"/>
    </location>
</feature>
<dbReference type="AlphaFoldDB" id="A0AAD7BQN2"/>
<organism evidence="2 3">
    <name type="scientific">Mycena rosella</name>
    <name type="common">Pink bonnet</name>
    <name type="synonym">Agaricus rosellus</name>
    <dbReference type="NCBI Taxonomy" id="1033263"/>
    <lineage>
        <taxon>Eukaryota</taxon>
        <taxon>Fungi</taxon>
        <taxon>Dikarya</taxon>
        <taxon>Basidiomycota</taxon>
        <taxon>Agaricomycotina</taxon>
        <taxon>Agaricomycetes</taxon>
        <taxon>Agaricomycetidae</taxon>
        <taxon>Agaricales</taxon>
        <taxon>Marasmiineae</taxon>
        <taxon>Mycenaceae</taxon>
        <taxon>Mycena</taxon>
    </lineage>
</organism>
<dbReference type="EMBL" id="JARKIE010000551">
    <property type="protein sequence ID" value="KAJ7628290.1"/>
    <property type="molecule type" value="Genomic_DNA"/>
</dbReference>